<dbReference type="Proteomes" id="UP000573603">
    <property type="component" value="Unassembled WGS sequence"/>
</dbReference>
<organism evidence="6 7">
    <name type="scientific">Fusarium anthophilum</name>
    <dbReference type="NCBI Taxonomy" id="48485"/>
    <lineage>
        <taxon>Eukaryota</taxon>
        <taxon>Fungi</taxon>
        <taxon>Dikarya</taxon>
        <taxon>Ascomycota</taxon>
        <taxon>Pezizomycotina</taxon>
        <taxon>Sordariomycetes</taxon>
        <taxon>Hypocreomycetidae</taxon>
        <taxon>Hypocreales</taxon>
        <taxon>Nectriaceae</taxon>
        <taxon>Fusarium</taxon>
        <taxon>Fusarium fujikuroi species complex</taxon>
    </lineage>
</organism>
<keyword evidence="1" id="KW-0479">Metal-binding</keyword>
<dbReference type="InterPro" id="IPR002893">
    <property type="entry name" value="Znf_MYND"/>
</dbReference>
<evidence type="ECO:0000259" key="5">
    <source>
        <dbReference type="PROSITE" id="PS50865"/>
    </source>
</evidence>
<name>A0A8H4ZN88_9HYPO</name>
<evidence type="ECO:0000313" key="7">
    <source>
        <dbReference type="Proteomes" id="UP000573603"/>
    </source>
</evidence>
<keyword evidence="7" id="KW-1185">Reference proteome</keyword>
<accession>A0A8H4ZN88</accession>
<dbReference type="EMBL" id="JABEVY010000109">
    <property type="protein sequence ID" value="KAF5249654.1"/>
    <property type="molecule type" value="Genomic_DNA"/>
</dbReference>
<feature type="domain" description="MYND-type" evidence="5">
    <location>
        <begin position="154"/>
        <end position="194"/>
    </location>
</feature>
<gene>
    <name evidence="6" type="ORF">FANTH_4962</name>
</gene>
<sequence length="226" mass="26325">MASNNAQLANLQDKKHFPGFEDLSWDNQLEHDYYRQRENGFWEPRKHWVFIGEIIEVDIGFRVKLTVKDRDGLEIPIAIYTESRGLELGASNLQAGNTVVIFYAVKHLFTDMTIGIRHEDPEYLKIFPISLDDMMKLSDKIQTQATLADGMRTCHGCNEKSSKLLKCAKCDFFWYCGHNCQLYGWKEKGHKEDCKILRDGNFKGLFSIKRDQFHNHLSFPLRSVEE</sequence>
<evidence type="ECO:0000313" key="6">
    <source>
        <dbReference type="EMBL" id="KAF5249654.1"/>
    </source>
</evidence>
<comment type="caution">
    <text evidence="6">The sequence shown here is derived from an EMBL/GenBank/DDBJ whole genome shotgun (WGS) entry which is preliminary data.</text>
</comment>
<dbReference type="SUPFAM" id="SSF144232">
    <property type="entry name" value="HIT/MYND zinc finger-like"/>
    <property type="match status" value="1"/>
</dbReference>
<dbReference type="PROSITE" id="PS50865">
    <property type="entry name" value="ZF_MYND_2"/>
    <property type="match status" value="1"/>
</dbReference>
<proteinExistence type="predicted"/>
<dbReference type="Pfam" id="PF01753">
    <property type="entry name" value="zf-MYND"/>
    <property type="match status" value="1"/>
</dbReference>
<dbReference type="Gene3D" id="6.10.140.2220">
    <property type="match status" value="1"/>
</dbReference>
<protein>
    <recommendedName>
        <fullName evidence="5">MYND-type domain-containing protein</fullName>
    </recommendedName>
</protein>
<dbReference type="PROSITE" id="PS01360">
    <property type="entry name" value="ZF_MYND_1"/>
    <property type="match status" value="1"/>
</dbReference>
<dbReference type="GO" id="GO:0008270">
    <property type="term" value="F:zinc ion binding"/>
    <property type="evidence" value="ECO:0007669"/>
    <property type="project" value="UniProtKB-KW"/>
</dbReference>
<evidence type="ECO:0000256" key="2">
    <source>
        <dbReference type="ARBA" id="ARBA00022771"/>
    </source>
</evidence>
<keyword evidence="2 4" id="KW-0863">Zinc-finger</keyword>
<evidence type="ECO:0000256" key="4">
    <source>
        <dbReference type="PROSITE-ProRule" id="PRU00134"/>
    </source>
</evidence>
<evidence type="ECO:0000256" key="3">
    <source>
        <dbReference type="ARBA" id="ARBA00022833"/>
    </source>
</evidence>
<evidence type="ECO:0000256" key="1">
    <source>
        <dbReference type="ARBA" id="ARBA00022723"/>
    </source>
</evidence>
<keyword evidence="3" id="KW-0862">Zinc</keyword>
<reference evidence="6 7" key="1">
    <citation type="journal article" date="2020" name="BMC Genomics">
        <title>Correction to: Identification and distribution of gene clusters required for synthesis of sphingolipid metabolism inhibitors in diverse species of the filamentous fungus Fusarium.</title>
        <authorList>
            <person name="Kim H.S."/>
            <person name="Lohmar J.M."/>
            <person name="Busman M."/>
            <person name="Brown D.W."/>
            <person name="Naumann T.A."/>
            <person name="Divon H.H."/>
            <person name="Lysoe E."/>
            <person name="Uhlig S."/>
            <person name="Proctor R.H."/>
        </authorList>
    </citation>
    <scope>NUCLEOTIDE SEQUENCE [LARGE SCALE GENOMIC DNA]</scope>
    <source>
        <strain evidence="6 7">NRRL 25214</strain>
    </source>
</reference>
<dbReference type="AlphaFoldDB" id="A0A8H4ZN88"/>